<organism evidence="1">
    <name type="scientific">viral metagenome</name>
    <dbReference type="NCBI Taxonomy" id="1070528"/>
    <lineage>
        <taxon>unclassified sequences</taxon>
        <taxon>metagenomes</taxon>
        <taxon>organismal metagenomes</taxon>
    </lineage>
</organism>
<proteinExistence type="predicted"/>
<name>A0A6C0KV65_9ZZZZ</name>
<accession>A0A6C0KV65</accession>
<reference evidence="1" key="1">
    <citation type="journal article" date="2020" name="Nature">
        <title>Giant virus diversity and host interactions through global metagenomics.</title>
        <authorList>
            <person name="Schulz F."/>
            <person name="Roux S."/>
            <person name="Paez-Espino D."/>
            <person name="Jungbluth S."/>
            <person name="Walsh D.A."/>
            <person name="Denef V.J."/>
            <person name="McMahon K.D."/>
            <person name="Konstantinidis K.T."/>
            <person name="Eloe-Fadrosh E.A."/>
            <person name="Kyrpides N.C."/>
            <person name="Woyke T."/>
        </authorList>
    </citation>
    <scope>NUCLEOTIDE SEQUENCE</scope>
    <source>
        <strain evidence="1">GVMAG-S-3300013094-100</strain>
    </source>
</reference>
<dbReference type="EMBL" id="MN740980">
    <property type="protein sequence ID" value="QHU21143.1"/>
    <property type="molecule type" value="Genomic_DNA"/>
</dbReference>
<sequence>MNLITIIVILLLVWVIYSILDSYNKLQIELKEIRTKCIIGGGNISQDPSAQLNSSGPSGPYSPIQGVKNTLLNGLNGIMQKTY</sequence>
<dbReference type="AlphaFoldDB" id="A0A6C0KV65"/>
<protein>
    <submittedName>
        <fullName evidence="1">Uncharacterized protein</fullName>
    </submittedName>
</protein>
<evidence type="ECO:0000313" key="1">
    <source>
        <dbReference type="EMBL" id="QHU21143.1"/>
    </source>
</evidence>